<gene>
    <name evidence="2" type="ORF">JOF28_001315</name>
</gene>
<proteinExistence type="predicted"/>
<dbReference type="AlphaFoldDB" id="A0A940PSP8"/>
<dbReference type="Gene3D" id="3.90.550.10">
    <property type="entry name" value="Spore Coat Polysaccharide Biosynthesis Protein SpsA, Chain A"/>
    <property type="match status" value="1"/>
</dbReference>
<dbReference type="InterPro" id="IPR029044">
    <property type="entry name" value="Nucleotide-diphossugar_trans"/>
</dbReference>
<dbReference type="RefSeq" id="WP_209705046.1">
    <property type="nucleotide sequence ID" value="NZ_JAFIDA010000001.1"/>
</dbReference>
<name>A0A940PSP8_9MICO</name>
<organism evidence="2 3">
    <name type="scientific">Leucobacter exalbidus</name>
    <dbReference type="NCBI Taxonomy" id="662960"/>
    <lineage>
        <taxon>Bacteria</taxon>
        <taxon>Bacillati</taxon>
        <taxon>Actinomycetota</taxon>
        <taxon>Actinomycetes</taxon>
        <taxon>Micrococcales</taxon>
        <taxon>Microbacteriaceae</taxon>
        <taxon>Leucobacter</taxon>
    </lineage>
</organism>
<reference evidence="2" key="1">
    <citation type="submission" date="2021-02" db="EMBL/GenBank/DDBJ databases">
        <title>Sequencing the genomes of 1000 actinobacteria strains.</title>
        <authorList>
            <person name="Klenk H.-P."/>
        </authorList>
    </citation>
    <scope>NUCLEOTIDE SEQUENCE</scope>
    <source>
        <strain evidence="2">DSM 22850</strain>
    </source>
</reference>
<sequence length="847" mass="92510">MAIISTHVNKDDSTWAALSPNTSLLIACYGVADYLPEFIASLEAQTVDHLGIELIFVIDGSTDRSEEIVRYWMARSDYPIRLVVKTNGGVASARNVALDYARGRWISAPDPDDFLAPDYLALVAAARAEFPAEQMFVAKIQVKGPDGSDQPHALDFKFPGGRNRVIDLEVEPHAIQTPGGNVFLDTHVIRNAQMRYDERLRQASDSVFLARFLLAVGGRHVVVPEAEYEYRRRADGSSIVSQQQRHITGFDAVFAGPHRELIEEAQSLCDQIPQWLANVLLHLSYIVFQRNVSADSPTYRMSASELQRVTDALTENLRRLGAERIASFQAGFPLPVEVRMAWLAAVGEIQASPVLLRSSDPVTGQQRVSLYTSSLAQPAGLQLMSAAAREVGSKVRRVEFLGQTWAYEHIFVVVGENISFQCDPGFQLLLEGEPHTEHDARIALNQIVDFSSAKPPLSRPERIRRVLRMSPAQIVGAGRQKLQSPAVARVRRGVVNGLAAVTGFQKKSAGAWVFSSPAAGDTNIQALVNRLNLSKPEVNAWEVVHDRSAEVSQNTVFSGSWQHRHLMRHAQVFVSADLAELAEESVWAAKARSWRRVFMNPEVFHGSAYRRVNAVDLDLVTTSHETEADLLTQPGGDYSCLESAVVRSGMPRHDAMIQCADTTVQAQSLIILPMLVAGETHTGASARRWAEVLASSRFRELVEAQGISVFWAPEALQGGATAEVPSWVTVLAPGEATDRSIASARLVLTDYSARVNDATVCSVQAVMYQPDREAVLGASGSTAAQGLDLVTAECGPQAETLDELFNAIESALAVESRATPAGYFARTRSASDTVIEAIEKLLARSTG</sequence>
<evidence type="ECO:0000313" key="2">
    <source>
        <dbReference type="EMBL" id="MBP1326083.1"/>
    </source>
</evidence>
<accession>A0A940PSP8</accession>
<dbReference type="Pfam" id="PF00535">
    <property type="entry name" value="Glycos_transf_2"/>
    <property type="match status" value="1"/>
</dbReference>
<dbReference type="SUPFAM" id="SSF53448">
    <property type="entry name" value="Nucleotide-diphospho-sugar transferases"/>
    <property type="match status" value="1"/>
</dbReference>
<keyword evidence="3" id="KW-1185">Reference proteome</keyword>
<dbReference type="EMBL" id="JAFIDA010000001">
    <property type="protein sequence ID" value="MBP1326083.1"/>
    <property type="molecule type" value="Genomic_DNA"/>
</dbReference>
<evidence type="ECO:0000313" key="3">
    <source>
        <dbReference type="Proteomes" id="UP000675163"/>
    </source>
</evidence>
<dbReference type="PANTHER" id="PTHR22916">
    <property type="entry name" value="GLYCOSYLTRANSFERASE"/>
    <property type="match status" value="1"/>
</dbReference>
<protein>
    <submittedName>
        <fullName evidence="2">GT2 family glycosyltransferase</fullName>
    </submittedName>
</protein>
<comment type="caution">
    <text evidence="2">The sequence shown here is derived from an EMBL/GenBank/DDBJ whole genome shotgun (WGS) entry which is preliminary data.</text>
</comment>
<dbReference type="InterPro" id="IPR001173">
    <property type="entry name" value="Glyco_trans_2-like"/>
</dbReference>
<feature type="domain" description="Glycosyltransferase 2-like" evidence="1">
    <location>
        <begin position="23"/>
        <end position="159"/>
    </location>
</feature>
<dbReference type="Proteomes" id="UP000675163">
    <property type="component" value="Unassembled WGS sequence"/>
</dbReference>
<dbReference type="CDD" id="cd00761">
    <property type="entry name" value="Glyco_tranf_GTA_type"/>
    <property type="match status" value="1"/>
</dbReference>
<evidence type="ECO:0000259" key="1">
    <source>
        <dbReference type="Pfam" id="PF00535"/>
    </source>
</evidence>